<dbReference type="PANTHER" id="PTHR30042">
    <property type="entry name" value="POTASSIUM-TRANSPORTING ATPASE C CHAIN"/>
    <property type="match status" value="1"/>
</dbReference>
<dbReference type="PANTHER" id="PTHR30042:SF2">
    <property type="entry name" value="POTASSIUM-TRANSPORTING ATPASE KDPC SUBUNIT"/>
    <property type="match status" value="1"/>
</dbReference>
<dbReference type="EMBL" id="AONQ01000034">
    <property type="protein sequence ID" value="EME69450.1"/>
    <property type="molecule type" value="Genomic_DNA"/>
</dbReference>
<dbReference type="eggNOG" id="COG2156">
    <property type="taxonomic scope" value="Bacteria"/>
</dbReference>
<keyword evidence="8 11" id="KW-1133">Transmembrane helix</keyword>
<dbReference type="AlphaFoldDB" id="M2Z547"/>
<name>M2Z547_9PROT</name>
<keyword evidence="4 11" id="KW-0812">Transmembrane</keyword>
<comment type="similarity">
    <text evidence="11">Belongs to the KdpC family.</text>
</comment>
<comment type="subcellular location">
    <subcellularLocation>
        <location evidence="11">Cell membrane</location>
        <topology evidence="11">Single-pass membrane protein</topology>
    </subcellularLocation>
</comment>
<evidence type="ECO:0000256" key="4">
    <source>
        <dbReference type="ARBA" id="ARBA00022692"/>
    </source>
</evidence>
<dbReference type="PIRSF" id="PIRSF001296">
    <property type="entry name" value="K_ATPase_KdpC"/>
    <property type="match status" value="1"/>
</dbReference>
<comment type="caution">
    <text evidence="12">The sequence shown here is derived from an EMBL/GenBank/DDBJ whole genome shotgun (WGS) entry which is preliminary data.</text>
</comment>
<accession>M2Z547</accession>
<keyword evidence="9 11" id="KW-0406">Ion transport</keyword>
<comment type="subunit">
    <text evidence="11">The system is composed of three essential subunits: KdpA, KdpB and KdpC.</text>
</comment>
<dbReference type="RefSeq" id="WP_008618281.1">
    <property type="nucleotide sequence ID" value="NZ_AONQ01000034.1"/>
</dbReference>
<evidence type="ECO:0000256" key="2">
    <source>
        <dbReference type="ARBA" id="ARBA00022475"/>
    </source>
</evidence>
<evidence type="ECO:0000256" key="5">
    <source>
        <dbReference type="ARBA" id="ARBA00022741"/>
    </source>
</evidence>
<evidence type="ECO:0000256" key="10">
    <source>
        <dbReference type="ARBA" id="ARBA00023136"/>
    </source>
</evidence>
<comment type="function">
    <text evidence="11">Part of the high-affinity ATP-driven potassium transport (or Kdp) system, which catalyzes the hydrolysis of ATP coupled with the electrogenic transport of potassium into the cytoplasm. This subunit acts as a catalytic chaperone that increases the ATP-binding affinity of the ATP-hydrolyzing subunit KdpB by the formation of a transient KdpB/KdpC/ATP ternary complex.</text>
</comment>
<dbReference type="GO" id="GO:0008556">
    <property type="term" value="F:P-type potassium transmembrane transporter activity"/>
    <property type="evidence" value="ECO:0007669"/>
    <property type="project" value="InterPro"/>
</dbReference>
<evidence type="ECO:0000256" key="9">
    <source>
        <dbReference type="ARBA" id="ARBA00023065"/>
    </source>
</evidence>
<evidence type="ECO:0000256" key="3">
    <source>
        <dbReference type="ARBA" id="ARBA00022538"/>
    </source>
</evidence>
<keyword evidence="13" id="KW-1185">Reference proteome</keyword>
<dbReference type="InterPro" id="IPR003820">
    <property type="entry name" value="KdpC"/>
</dbReference>
<evidence type="ECO:0000313" key="12">
    <source>
        <dbReference type="EMBL" id="EME69450.1"/>
    </source>
</evidence>
<evidence type="ECO:0000256" key="6">
    <source>
        <dbReference type="ARBA" id="ARBA00022840"/>
    </source>
</evidence>
<dbReference type="NCBIfam" id="TIGR00681">
    <property type="entry name" value="kdpC"/>
    <property type="match status" value="1"/>
</dbReference>
<dbReference type="NCBIfam" id="NF001454">
    <property type="entry name" value="PRK00315.1"/>
    <property type="match status" value="1"/>
</dbReference>
<protein>
    <recommendedName>
        <fullName evidence="11">Potassium-transporting ATPase KdpC subunit</fullName>
    </recommendedName>
    <alternativeName>
        <fullName evidence="11">ATP phosphohydrolase [potassium-transporting] C chain</fullName>
    </alternativeName>
    <alternativeName>
        <fullName evidence="11">Potassium-binding and translocating subunit C</fullName>
    </alternativeName>
    <alternativeName>
        <fullName evidence="11">Potassium-translocating ATPase C chain</fullName>
    </alternativeName>
</protein>
<sequence length="193" mass="20517">MVKELRPALTLLVLLTLIAGLAYPFAVTGLAGIAFPWQANGSLIEKDGHVIGSALIGQTFTGRGYFWGRPSATAVAPYDAANSGGSNLAPSAKALAEAVAERDAALRAAHPEESGPVPADLLTTSASGLDPHITPAAAMWQIKRVAMARHIPMDQVRTLVMDHVEGRELGVLGEPRVNVLRLNLVLDERWPMR</sequence>
<dbReference type="STRING" id="1244869.H261_13314"/>
<dbReference type="GO" id="GO:0005524">
    <property type="term" value="F:ATP binding"/>
    <property type="evidence" value="ECO:0007669"/>
    <property type="project" value="UniProtKB-UniRule"/>
</dbReference>
<keyword evidence="7 11" id="KW-0630">Potassium</keyword>
<keyword evidence="6 11" id="KW-0067">ATP-binding</keyword>
<organism evidence="12 13">
    <name type="scientific">Paramagnetospirillum caucaseum</name>
    <dbReference type="NCBI Taxonomy" id="1244869"/>
    <lineage>
        <taxon>Bacteria</taxon>
        <taxon>Pseudomonadati</taxon>
        <taxon>Pseudomonadota</taxon>
        <taxon>Alphaproteobacteria</taxon>
        <taxon>Rhodospirillales</taxon>
        <taxon>Magnetospirillaceae</taxon>
        <taxon>Paramagnetospirillum</taxon>
    </lineage>
</organism>
<evidence type="ECO:0000256" key="1">
    <source>
        <dbReference type="ARBA" id="ARBA00022448"/>
    </source>
</evidence>
<proteinExistence type="inferred from homology"/>
<gene>
    <name evidence="11" type="primary">kdpC</name>
    <name evidence="12" type="ORF">H261_13314</name>
</gene>
<dbReference type="GO" id="GO:0005886">
    <property type="term" value="C:plasma membrane"/>
    <property type="evidence" value="ECO:0007669"/>
    <property type="project" value="UniProtKB-SubCell"/>
</dbReference>
<keyword evidence="10 11" id="KW-0472">Membrane</keyword>
<keyword evidence="3 11" id="KW-0633">Potassium transport</keyword>
<keyword evidence="1 11" id="KW-0813">Transport</keyword>
<evidence type="ECO:0000256" key="8">
    <source>
        <dbReference type="ARBA" id="ARBA00022989"/>
    </source>
</evidence>
<evidence type="ECO:0000256" key="7">
    <source>
        <dbReference type="ARBA" id="ARBA00022958"/>
    </source>
</evidence>
<dbReference type="OrthoDB" id="9788285at2"/>
<evidence type="ECO:0000313" key="13">
    <source>
        <dbReference type="Proteomes" id="UP000011744"/>
    </source>
</evidence>
<keyword evidence="2 11" id="KW-1003">Cell membrane</keyword>
<dbReference type="Pfam" id="PF02669">
    <property type="entry name" value="KdpC"/>
    <property type="match status" value="1"/>
</dbReference>
<dbReference type="HAMAP" id="MF_00276">
    <property type="entry name" value="KdpC"/>
    <property type="match status" value="1"/>
</dbReference>
<dbReference type="Proteomes" id="UP000011744">
    <property type="component" value="Unassembled WGS sequence"/>
</dbReference>
<evidence type="ECO:0000256" key="11">
    <source>
        <dbReference type="HAMAP-Rule" id="MF_00276"/>
    </source>
</evidence>
<reference evidence="12 13" key="1">
    <citation type="journal article" date="2014" name="Genome Announc.">
        <title>Draft Genome Sequence of Magnetospirillum sp. Strain SO-1, a Freshwater Magnetotactic Bacterium Isolated from the Ol'khovka River, Russia.</title>
        <authorList>
            <person name="Grouzdev D.S."/>
            <person name="Dziuba M.V."/>
            <person name="Sukhacheva M.S."/>
            <person name="Mardanov A.V."/>
            <person name="Beletskiy A.V."/>
            <person name="Kuznetsov B.B."/>
            <person name="Skryabin K.G."/>
        </authorList>
    </citation>
    <scope>NUCLEOTIDE SEQUENCE [LARGE SCALE GENOMIC DNA]</scope>
    <source>
        <strain evidence="12 13">SO-1</strain>
    </source>
</reference>
<dbReference type="PATRIC" id="fig|1244869.3.peg.2685"/>
<keyword evidence="5 11" id="KW-0547">Nucleotide-binding</keyword>